<comment type="caution">
    <text evidence="2">The sequence shown here is derived from an EMBL/GenBank/DDBJ whole genome shotgun (WGS) entry which is preliminary data.</text>
</comment>
<dbReference type="EMBL" id="JACTAG010000001">
    <property type="protein sequence ID" value="MBD3662522.1"/>
    <property type="molecule type" value="Genomic_DNA"/>
</dbReference>
<dbReference type="Proteomes" id="UP000635142">
    <property type="component" value="Unassembled WGS sequence"/>
</dbReference>
<dbReference type="AlphaFoldDB" id="A0A927D388"/>
<accession>A0A927D388</accession>
<proteinExistence type="predicted"/>
<feature type="signal peptide" evidence="1">
    <location>
        <begin position="1"/>
        <end position="19"/>
    </location>
</feature>
<dbReference type="RefSeq" id="WP_191073550.1">
    <property type="nucleotide sequence ID" value="NZ_JACTAG010000001.1"/>
</dbReference>
<protein>
    <submittedName>
        <fullName evidence="2">Uncharacterized protein</fullName>
    </submittedName>
</protein>
<sequence>MMRFVCALCFGILPGVLPAATLGEEDGITVNRLNQNDFEVIDGSFSGVAEYFWCGAATFVERRSGLPGLTEIYIKQPIGPSVTTPGRKGVVYSLSDAGLPPGQDSLTLSLDRAGAMMTAVKARSYCRDAFTRSTK</sequence>
<evidence type="ECO:0000256" key="1">
    <source>
        <dbReference type="SAM" id="SignalP"/>
    </source>
</evidence>
<name>A0A927D388_9RHOB</name>
<keyword evidence="3" id="KW-1185">Reference proteome</keyword>
<evidence type="ECO:0000313" key="2">
    <source>
        <dbReference type="EMBL" id="MBD3662522.1"/>
    </source>
</evidence>
<reference evidence="2" key="1">
    <citation type="submission" date="2020-08" db="EMBL/GenBank/DDBJ databases">
        <title>Sulfitobacter aestuariivivens sp. nov., isolated from a tidal flat.</title>
        <authorList>
            <person name="Park S."/>
            <person name="Yoon J.-H."/>
        </authorList>
    </citation>
    <scope>NUCLEOTIDE SEQUENCE</scope>
    <source>
        <strain evidence="2">TSTF-M16</strain>
    </source>
</reference>
<gene>
    <name evidence="2" type="ORF">H9Q16_01150</name>
</gene>
<organism evidence="2 3">
    <name type="scientific">Sulfitobacter aestuariivivens</name>
    <dbReference type="NCBI Taxonomy" id="2766981"/>
    <lineage>
        <taxon>Bacteria</taxon>
        <taxon>Pseudomonadati</taxon>
        <taxon>Pseudomonadota</taxon>
        <taxon>Alphaproteobacteria</taxon>
        <taxon>Rhodobacterales</taxon>
        <taxon>Roseobacteraceae</taxon>
        <taxon>Sulfitobacter</taxon>
    </lineage>
</organism>
<evidence type="ECO:0000313" key="3">
    <source>
        <dbReference type="Proteomes" id="UP000635142"/>
    </source>
</evidence>
<keyword evidence="1" id="KW-0732">Signal</keyword>
<feature type="chain" id="PRO_5037665228" evidence="1">
    <location>
        <begin position="20"/>
        <end position="135"/>
    </location>
</feature>